<feature type="non-terminal residue" evidence="1">
    <location>
        <position position="1"/>
    </location>
</feature>
<evidence type="ECO:0000313" key="1">
    <source>
        <dbReference type="EMBL" id="ORE21441.1"/>
    </source>
</evidence>
<dbReference type="EMBL" id="KV921279">
    <property type="protein sequence ID" value="ORE21441.1"/>
    <property type="molecule type" value="Genomic_DNA"/>
</dbReference>
<accession>A0A1X0SB67</accession>
<dbReference type="AlphaFoldDB" id="A0A1X0SB67"/>
<name>A0A1X0SB67_RHIZD</name>
<evidence type="ECO:0000313" key="2">
    <source>
        <dbReference type="Proteomes" id="UP000242381"/>
    </source>
</evidence>
<sequence>LQANGLHARLETVHLTGPGLFAAIHQGIIHFPRNLSSFDDFKQSLTLFFTVVSDLERNATI</sequence>
<dbReference type="Proteomes" id="UP000242381">
    <property type="component" value="Unassembled WGS sequence"/>
</dbReference>
<feature type="non-terminal residue" evidence="1">
    <location>
        <position position="61"/>
    </location>
</feature>
<protein>
    <submittedName>
        <fullName evidence="1">Uncharacterized protein</fullName>
    </submittedName>
</protein>
<reference evidence="1 2" key="1">
    <citation type="journal article" date="2016" name="Proc. Natl. Acad. Sci. U.S.A.">
        <title>Lipid metabolic changes in an early divergent fungus govern the establishment of a mutualistic symbiosis with endobacteria.</title>
        <authorList>
            <person name="Lastovetsky O.A."/>
            <person name="Gaspar M.L."/>
            <person name="Mondo S.J."/>
            <person name="LaButti K.M."/>
            <person name="Sandor L."/>
            <person name="Grigoriev I.V."/>
            <person name="Henry S.A."/>
            <person name="Pawlowska T.E."/>
        </authorList>
    </citation>
    <scope>NUCLEOTIDE SEQUENCE [LARGE SCALE GENOMIC DNA]</scope>
    <source>
        <strain evidence="1 2">ATCC 11559</strain>
    </source>
</reference>
<organism evidence="1 2">
    <name type="scientific">Rhizopus microsporus</name>
    <dbReference type="NCBI Taxonomy" id="58291"/>
    <lineage>
        <taxon>Eukaryota</taxon>
        <taxon>Fungi</taxon>
        <taxon>Fungi incertae sedis</taxon>
        <taxon>Mucoromycota</taxon>
        <taxon>Mucoromycotina</taxon>
        <taxon>Mucoromycetes</taxon>
        <taxon>Mucorales</taxon>
        <taxon>Mucorineae</taxon>
        <taxon>Rhizopodaceae</taxon>
        <taxon>Rhizopus</taxon>
    </lineage>
</organism>
<proteinExistence type="predicted"/>
<gene>
    <name evidence="1" type="ORF">BCV71DRAFT_164047</name>
</gene>